<comment type="caution">
    <text evidence="1">The sequence shown here is derived from an EMBL/GenBank/DDBJ whole genome shotgun (WGS) entry which is preliminary data.</text>
</comment>
<gene>
    <name evidence="1" type="ORF">NMK_2136</name>
</gene>
<dbReference type="InterPro" id="IPR011060">
    <property type="entry name" value="RibuloseP-bd_barrel"/>
</dbReference>
<reference evidence="1 2" key="1">
    <citation type="journal article" date="2018" name="Environ. Microbiol.">
        <title>Isolation and genomic characterization of Novimethylophilus kurashikiensis gen. nov. sp. nov., a new lanthanide-dependent methylotrophic species of Methylophilaceae.</title>
        <authorList>
            <person name="Lv H."/>
            <person name="Sahin N."/>
            <person name="Tani A."/>
        </authorList>
    </citation>
    <scope>NUCLEOTIDE SEQUENCE [LARGE SCALE GENOMIC DNA]</scope>
    <source>
        <strain evidence="1 2">La2-4</strain>
    </source>
</reference>
<dbReference type="SUPFAM" id="SSF51366">
    <property type="entry name" value="Ribulose-phoshate binding barrel"/>
    <property type="match status" value="1"/>
</dbReference>
<dbReference type="GO" id="GO:0016301">
    <property type="term" value="F:kinase activity"/>
    <property type="evidence" value="ECO:0007669"/>
    <property type="project" value="UniProtKB-KW"/>
</dbReference>
<keyword evidence="2" id="KW-1185">Reference proteome</keyword>
<name>A0A2R5F8L2_9PROT</name>
<evidence type="ECO:0000313" key="2">
    <source>
        <dbReference type="Proteomes" id="UP000245081"/>
    </source>
</evidence>
<accession>A0A2R5F8L2</accession>
<dbReference type="AlphaFoldDB" id="A0A2R5F8L2"/>
<sequence>MLLPPYRVSITGADDQTDPAQLVALSNVYPNAEWALLYFPEKEGQARNPSTSWRRRFSHLRKAHPLNTALHICGTRVYRDIIEGVYDEVFEAELALYDRVQVNINARHRVFSDSEIAEVYLYLLQHAGHLILQFHENSRTAIESFLENNPELVRAGRVSVLMDASRGRGVAPAAWPEPLWVADVPVDTGYAGGLGPDNVLECADQVSELCATEHAMYWVDMESNVRTNNVLDLGKVRLVLDTLHPVNY</sequence>
<dbReference type="OrthoDB" id="8772994at2"/>
<keyword evidence="1" id="KW-0808">Transferase</keyword>
<dbReference type="EMBL" id="BDOQ01000008">
    <property type="protein sequence ID" value="GBG14537.1"/>
    <property type="molecule type" value="Genomic_DNA"/>
</dbReference>
<keyword evidence="1" id="KW-0418">Kinase</keyword>
<organism evidence="1 2">
    <name type="scientific">Novimethylophilus kurashikiensis</name>
    <dbReference type="NCBI Taxonomy" id="1825523"/>
    <lineage>
        <taxon>Bacteria</taxon>
        <taxon>Pseudomonadati</taxon>
        <taxon>Pseudomonadota</taxon>
        <taxon>Betaproteobacteria</taxon>
        <taxon>Nitrosomonadales</taxon>
        <taxon>Methylophilaceae</taxon>
        <taxon>Novimethylophilus</taxon>
    </lineage>
</organism>
<dbReference type="Proteomes" id="UP000245081">
    <property type="component" value="Unassembled WGS sequence"/>
</dbReference>
<proteinExistence type="predicted"/>
<dbReference type="RefSeq" id="WP_109015726.1">
    <property type="nucleotide sequence ID" value="NZ_BDOQ01000008.1"/>
</dbReference>
<evidence type="ECO:0000313" key="1">
    <source>
        <dbReference type="EMBL" id="GBG14537.1"/>
    </source>
</evidence>
<protein>
    <submittedName>
        <fullName evidence="1">Histidine kinase</fullName>
    </submittedName>
</protein>